<evidence type="ECO:0000313" key="2">
    <source>
        <dbReference type="EMBL" id="AZQ64322.1"/>
    </source>
</evidence>
<dbReference type="Proteomes" id="UP000267268">
    <property type="component" value="Chromosome 1"/>
</dbReference>
<dbReference type="OrthoDB" id="5505971at2"/>
<evidence type="ECO:0000313" key="3">
    <source>
        <dbReference type="Proteomes" id="UP000267268"/>
    </source>
</evidence>
<reference evidence="2 3" key="1">
    <citation type="submission" date="2018-12" db="EMBL/GenBank/DDBJ databases">
        <title>Flammeovirga pectinis sp. nov., isolated from the gut of the Korean scallop, Patinopecten yessoensis.</title>
        <authorList>
            <person name="Bae J.-W."/>
            <person name="Jeong Y.-S."/>
            <person name="Kang W."/>
        </authorList>
    </citation>
    <scope>NUCLEOTIDE SEQUENCE [LARGE SCALE GENOMIC DNA]</scope>
    <source>
        <strain evidence="2 3">L12M1</strain>
    </source>
</reference>
<name>A0A3S9P8E7_9BACT</name>
<proteinExistence type="predicted"/>
<dbReference type="KEGG" id="fll:EI427_19525"/>
<sequence length="355" mass="38054">MKNLITYLIVFILSSQFLCAQDSLQNKAYQVSFLYPIGTNGTATEYSSDYSFNVLWGINSGINFFELGGISNINKGDVKGGQIAGITNITTGNSKGFICAGISNIASKNMDGLHIAGISNFTKENANGAQISGIANIANKDMNGAQVSLINTVRDKATGAQVGLINTTDSLKGSQVGLINVVTNGAEGTPIGLINIVKGGYYALEVTADATIWGNINFKMGTKKFYTIFKGGYTQYNSKDVYSYGLGFGSMMEVGKRINLSLDLSSNYLAYDGNYEQDLNLLNKADINVHFKLTKNISVFAGPSLNVYISDLKVDGNETTGTLDIPDNSFYDHTNAKGSRTSIWLGANAGLNFSF</sequence>
<feature type="signal peptide" evidence="1">
    <location>
        <begin position="1"/>
        <end position="20"/>
    </location>
</feature>
<dbReference type="NCBIfam" id="NF047436">
    <property type="entry name" value="LA_2272_repeat"/>
    <property type="match status" value="2"/>
</dbReference>
<dbReference type="AlphaFoldDB" id="A0A3S9P8E7"/>
<keyword evidence="3" id="KW-1185">Reference proteome</keyword>
<dbReference type="RefSeq" id="WP_126617894.1">
    <property type="nucleotide sequence ID" value="NZ_CP034562.1"/>
</dbReference>
<protein>
    <submittedName>
        <fullName evidence="2">Uncharacterized protein</fullName>
    </submittedName>
</protein>
<organism evidence="2 3">
    <name type="scientific">Flammeovirga pectinis</name>
    <dbReference type="NCBI Taxonomy" id="2494373"/>
    <lineage>
        <taxon>Bacteria</taxon>
        <taxon>Pseudomonadati</taxon>
        <taxon>Bacteroidota</taxon>
        <taxon>Cytophagia</taxon>
        <taxon>Cytophagales</taxon>
        <taxon>Flammeovirgaceae</taxon>
        <taxon>Flammeovirga</taxon>
    </lineage>
</organism>
<feature type="chain" id="PRO_5019134323" evidence="1">
    <location>
        <begin position="21"/>
        <end position="355"/>
    </location>
</feature>
<dbReference type="EMBL" id="CP034562">
    <property type="protein sequence ID" value="AZQ64322.1"/>
    <property type="molecule type" value="Genomic_DNA"/>
</dbReference>
<keyword evidence="1" id="KW-0732">Signal</keyword>
<evidence type="ECO:0000256" key="1">
    <source>
        <dbReference type="SAM" id="SignalP"/>
    </source>
</evidence>
<accession>A0A3S9P8E7</accession>
<gene>
    <name evidence="2" type="ORF">EI427_19525</name>
</gene>
<dbReference type="InterPro" id="IPR058093">
    <property type="entry name" value="LA_2272-like"/>
</dbReference>